<name>A0A9P1GFD9_9DINO</name>
<accession>A0A9P1GFD9</accession>
<evidence type="ECO:0000256" key="2">
    <source>
        <dbReference type="ARBA" id="ARBA00008873"/>
    </source>
</evidence>
<feature type="compositionally biased region" description="Basic and acidic residues" evidence="9">
    <location>
        <begin position="28"/>
        <end position="43"/>
    </location>
</feature>
<protein>
    <submittedName>
        <fullName evidence="14">Cation efflux protein cytoplasmic domain-containing protein</fullName>
    </submittedName>
</protein>
<feature type="domain" description="Cation efflux protein transmembrane" evidence="11">
    <location>
        <begin position="108"/>
        <end position="322"/>
    </location>
</feature>
<dbReference type="InterPro" id="IPR050681">
    <property type="entry name" value="CDF/SLC30A"/>
</dbReference>
<keyword evidence="3" id="KW-0813">Transport</keyword>
<comment type="caution">
    <text evidence="13">The sequence shown here is derived from an EMBL/GenBank/DDBJ whole genome shotgun (WGS) entry which is preliminary data.</text>
</comment>
<feature type="compositionally biased region" description="Basic and acidic residues" evidence="9">
    <location>
        <begin position="425"/>
        <end position="452"/>
    </location>
</feature>
<dbReference type="EMBL" id="CAMXCT030004335">
    <property type="protein sequence ID" value="CAL4795934.1"/>
    <property type="molecule type" value="Genomic_DNA"/>
</dbReference>
<dbReference type="InterPro" id="IPR002524">
    <property type="entry name" value="Cation_efflux"/>
</dbReference>
<keyword evidence="4 10" id="KW-0812">Transmembrane</keyword>
<dbReference type="GO" id="GO:0005385">
    <property type="term" value="F:zinc ion transmembrane transporter activity"/>
    <property type="evidence" value="ECO:0007669"/>
    <property type="project" value="TreeGrafter"/>
</dbReference>
<dbReference type="PANTHER" id="PTHR11562:SF17">
    <property type="entry name" value="RE54080P-RELATED"/>
    <property type="match status" value="1"/>
</dbReference>
<keyword evidence="5" id="KW-0864">Zinc transport</keyword>
<dbReference type="Pfam" id="PF16916">
    <property type="entry name" value="ZT_dimer"/>
    <property type="match status" value="1"/>
</dbReference>
<dbReference type="InterPro" id="IPR027470">
    <property type="entry name" value="Cation_efflux_CTD"/>
</dbReference>
<sequence>MADAPQESDMGGDHSHSHDLEQPLMANKDGHGHGGHGHSDHGHSHGNGHGHGHDGHDGHDDHSGHGGHGGHDDHGGDGHGHAHGQDGYRSGSESAKSADNEARLKKAVMWALLFMIVEIVGGLAANSLAIITDAAHMLSDVGGFIVSLVALQLSQMEATQEYTYGFKQAEVLGALLSVAIVWALTAVLLWEAVPRFIEPRPIDGRLMFFISLFGFAVNLVLMQVLGHGHSHGGDDHGHSHGEDDNVAVQAALAHVIGDIVQSLGVCVAALCIWLQPLDVGTVWTSRGEVSKWNYADPMCTCLFGVIVLHTTKATMVRTTETLMGKAPSRIDQNKLASDIEKIPNVVSIHDLHVWCMGSADVFTTAHIVVSKHEHQAAALRKAIQAARNAGVGHVTFQMEVFGEMLETHCGGCESPKPLPNGHGSGHAEESHGHSHGAKEAHGHSGHASDSHGHSHGHAH</sequence>
<dbReference type="AlphaFoldDB" id="A0A9P1GFD9"/>
<comment type="similarity">
    <text evidence="2">Belongs to the cation diffusion facilitator (CDF) transporter (TC 2.A.4) family. SLC30A subfamily.</text>
</comment>
<dbReference type="InterPro" id="IPR027469">
    <property type="entry name" value="Cation_efflux_TMD_sf"/>
</dbReference>
<dbReference type="EMBL" id="CAMXCT010004335">
    <property type="protein sequence ID" value="CAI4008622.1"/>
    <property type="molecule type" value="Genomic_DNA"/>
</dbReference>
<dbReference type="Proteomes" id="UP001152797">
    <property type="component" value="Unassembled WGS sequence"/>
</dbReference>
<comment type="subcellular location">
    <subcellularLocation>
        <location evidence="1">Membrane</location>
        <topology evidence="1">Multi-pass membrane protein</topology>
    </subcellularLocation>
</comment>
<dbReference type="NCBIfam" id="TIGR01297">
    <property type="entry name" value="CDF"/>
    <property type="match status" value="1"/>
</dbReference>
<evidence type="ECO:0000256" key="3">
    <source>
        <dbReference type="ARBA" id="ARBA00022448"/>
    </source>
</evidence>
<keyword evidence="6 10" id="KW-1133">Transmembrane helix</keyword>
<evidence type="ECO:0000256" key="5">
    <source>
        <dbReference type="ARBA" id="ARBA00022906"/>
    </source>
</evidence>
<dbReference type="InterPro" id="IPR036837">
    <property type="entry name" value="Cation_efflux_CTD_sf"/>
</dbReference>
<dbReference type="OrthoDB" id="9944568at2759"/>
<keyword evidence="8 10" id="KW-0472">Membrane</keyword>
<dbReference type="PANTHER" id="PTHR11562">
    <property type="entry name" value="CATION EFFLUX PROTEIN/ ZINC TRANSPORTER"/>
    <property type="match status" value="1"/>
</dbReference>
<evidence type="ECO:0000256" key="7">
    <source>
        <dbReference type="ARBA" id="ARBA00023065"/>
    </source>
</evidence>
<feature type="compositionally biased region" description="Basic and acidic residues" evidence="9">
    <location>
        <begin position="51"/>
        <end position="86"/>
    </location>
</feature>
<evidence type="ECO:0000259" key="12">
    <source>
        <dbReference type="Pfam" id="PF16916"/>
    </source>
</evidence>
<keyword evidence="15" id="KW-1185">Reference proteome</keyword>
<dbReference type="InterPro" id="IPR058533">
    <property type="entry name" value="Cation_efflux_TM"/>
</dbReference>
<feature type="transmembrane region" description="Helical" evidence="10">
    <location>
        <begin position="171"/>
        <end position="190"/>
    </location>
</feature>
<dbReference type="EMBL" id="CAMXCT020004335">
    <property type="protein sequence ID" value="CAL1161997.1"/>
    <property type="molecule type" value="Genomic_DNA"/>
</dbReference>
<feature type="compositionally biased region" description="Basic and acidic residues" evidence="9">
    <location>
        <begin position="11"/>
        <end position="21"/>
    </location>
</feature>
<dbReference type="SUPFAM" id="SSF160240">
    <property type="entry name" value="Cation efflux protein cytoplasmic domain-like"/>
    <property type="match status" value="1"/>
</dbReference>
<reference evidence="13" key="1">
    <citation type="submission" date="2022-10" db="EMBL/GenBank/DDBJ databases">
        <authorList>
            <person name="Chen Y."/>
            <person name="Dougan E. K."/>
            <person name="Chan C."/>
            <person name="Rhodes N."/>
            <person name="Thang M."/>
        </authorList>
    </citation>
    <scope>NUCLEOTIDE SEQUENCE</scope>
</reference>
<evidence type="ECO:0000256" key="4">
    <source>
        <dbReference type="ARBA" id="ARBA00022692"/>
    </source>
</evidence>
<keyword evidence="5" id="KW-0862">Zinc</keyword>
<feature type="transmembrane region" description="Helical" evidence="10">
    <location>
        <begin position="107"/>
        <end position="128"/>
    </location>
</feature>
<feature type="transmembrane region" description="Helical" evidence="10">
    <location>
        <begin position="202"/>
        <end position="221"/>
    </location>
</feature>
<evidence type="ECO:0000313" key="13">
    <source>
        <dbReference type="EMBL" id="CAI4008622.1"/>
    </source>
</evidence>
<evidence type="ECO:0000256" key="8">
    <source>
        <dbReference type="ARBA" id="ARBA00023136"/>
    </source>
</evidence>
<dbReference type="SUPFAM" id="SSF161111">
    <property type="entry name" value="Cation efflux protein transmembrane domain-like"/>
    <property type="match status" value="1"/>
</dbReference>
<dbReference type="GO" id="GO:0005886">
    <property type="term" value="C:plasma membrane"/>
    <property type="evidence" value="ECO:0007669"/>
    <property type="project" value="TreeGrafter"/>
</dbReference>
<evidence type="ECO:0000313" key="15">
    <source>
        <dbReference type="Proteomes" id="UP001152797"/>
    </source>
</evidence>
<feature type="region of interest" description="Disordered" evidence="9">
    <location>
        <begin position="1"/>
        <end position="97"/>
    </location>
</feature>
<evidence type="ECO:0000256" key="9">
    <source>
        <dbReference type="SAM" id="MobiDB-lite"/>
    </source>
</evidence>
<evidence type="ECO:0000259" key="11">
    <source>
        <dbReference type="Pfam" id="PF01545"/>
    </source>
</evidence>
<keyword evidence="7" id="KW-0406">Ion transport</keyword>
<evidence type="ECO:0000313" key="14">
    <source>
        <dbReference type="EMBL" id="CAL4795934.1"/>
    </source>
</evidence>
<organism evidence="13">
    <name type="scientific">Cladocopium goreaui</name>
    <dbReference type="NCBI Taxonomy" id="2562237"/>
    <lineage>
        <taxon>Eukaryota</taxon>
        <taxon>Sar</taxon>
        <taxon>Alveolata</taxon>
        <taxon>Dinophyceae</taxon>
        <taxon>Suessiales</taxon>
        <taxon>Symbiodiniaceae</taxon>
        <taxon>Cladocopium</taxon>
    </lineage>
</organism>
<evidence type="ECO:0000256" key="1">
    <source>
        <dbReference type="ARBA" id="ARBA00004141"/>
    </source>
</evidence>
<evidence type="ECO:0000256" key="6">
    <source>
        <dbReference type="ARBA" id="ARBA00022989"/>
    </source>
</evidence>
<evidence type="ECO:0000256" key="10">
    <source>
        <dbReference type="SAM" id="Phobius"/>
    </source>
</evidence>
<dbReference type="Gene3D" id="1.20.1510.10">
    <property type="entry name" value="Cation efflux protein transmembrane domain"/>
    <property type="match status" value="1"/>
</dbReference>
<dbReference type="Pfam" id="PF01545">
    <property type="entry name" value="Cation_efflux"/>
    <property type="match status" value="1"/>
</dbReference>
<feature type="region of interest" description="Disordered" evidence="9">
    <location>
        <begin position="415"/>
        <end position="459"/>
    </location>
</feature>
<feature type="domain" description="Cation efflux protein cytoplasmic" evidence="12">
    <location>
        <begin position="327"/>
        <end position="399"/>
    </location>
</feature>
<reference evidence="14 15" key="2">
    <citation type="submission" date="2024-05" db="EMBL/GenBank/DDBJ databases">
        <authorList>
            <person name="Chen Y."/>
            <person name="Shah S."/>
            <person name="Dougan E. K."/>
            <person name="Thang M."/>
            <person name="Chan C."/>
        </authorList>
    </citation>
    <scope>NUCLEOTIDE SEQUENCE [LARGE SCALE GENOMIC DNA]</scope>
</reference>
<gene>
    <name evidence="13" type="ORF">C1SCF055_LOCUS34048</name>
</gene>
<proteinExistence type="inferred from homology"/>